<dbReference type="Proteomes" id="UP000095287">
    <property type="component" value="Unplaced"/>
</dbReference>
<keyword evidence="1" id="KW-1185">Reference proteome</keyword>
<reference evidence="2" key="1">
    <citation type="submission" date="2016-11" db="UniProtKB">
        <authorList>
            <consortium name="WormBaseParasite"/>
        </authorList>
    </citation>
    <scope>IDENTIFICATION</scope>
</reference>
<dbReference type="AlphaFoldDB" id="A0A1I7Y9W3"/>
<protein>
    <submittedName>
        <fullName evidence="2">Protein phosphatase CheZ</fullName>
    </submittedName>
</protein>
<name>A0A1I7Y9W3_9BILA</name>
<evidence type="ECO:0000313" key="1">
    <source>
        <dbReference type="Proteomes" id="UP000095287"/>
    </source>
</evidence>
<organism evidence="1 2">
    <name type="scientific">Steinernema glaseri</name>
    <dbReference type="NCBI Taxonomy" id="37863"/>
    <lineage>
        <taxon>Eukaryota</taxon>
        <taxon>Metazoa</taxon>
        <taxon>Ecdysozoa</taxon>
        <taxon>Nematoda</taxon>
        <taxon>Chromadorea</taxon>
        <taxon>Rhabditida</taxon>
        <taxon>Tylenchina</taxon>
        <taxon>Panagrolaimomorpha</taxon>
        <taxon>Strongyloidoidea</taxon>
        <taxon>Steinernematidae</taxon>
        <taxon>Steinernema</taxon>
    </lineage>
</organism>
<dbReference type="WBParaSite" id="L893_g13970.t1">
    <property type="protein sequence ID" value="L893_g13970.t1"/>
    <property type="gene ID" value="L893_g13970"/>
</dbReference>
<evidence type="ECO:0000313" key="2">
    <source>
        <dbReference type="WBParaSite" id="L893_g13970.t1"/>
    </source>
</evidence>
<accession>A0A1I7Y9W3</accession>
<sequence length="94" mass="10521">MNPSSVEASPAKLEDMLERSLDVLERSQAILERSLAMESTLSKLVEGQEELRRMVMVIMNGSDVPEMTPALREMIPAAFVKREEGDEVDNIELS</sequence>
<proteinExistence type="predicted"/>